<dbReference type="PROSITE" id="PS50889">
    <property type="entry name" value="S4"/>
    <property type="match status" value="1"/>
</dbReference>
<dbReference type="PANTHER" id="PTHR47683:SF2">
    <property type="entry name" value="RNA-BINDING S4 DOMAIN-CONTAINING PROTEIN"/>
    <property type="match status" value="1"/>
</dbReference>
<dbReference type="PROSITE" id="PS01149">
    <property type="entry name" value="PSI_RSU"/>
    <property type="match status" value="1"/>
</dbReference>
<sequence>MRLQKFMAQCGVASRRKSEELILQGKVKVNGIVINELGFKIDPINDNVMVNNRKIEIEKNKVYIALNKPTGYVTTLSDELGRKKVIDLVKNINERIYPIGRLDYDTSGLLLLTNDGELAYKLTHPKHEITKRYVADIKGIPTREELRKFKSGLNIDGYITAEANIKILNSNKDSSTVEIEIHEGRNRQVRKMCDKIGHPVITLKRVSIGSIKLKDLRLGKWRFLTEQEIEYLKEIK</sequence>
<evidence type="ECO:0000313" key="8">
    <source>
        <dbReference type="Proteomes" id="UP000037267"/>
    </source>
</evidence>
<feature type="domain" description="RNA-binding S4" evidence="6">
    <location>
        <begin position="1"/>
        <end position="61"/>
    </location>
</feature>
<dbReference type="CDD" id="cd00165">
    <property type="entry name" value="S4"/>
    <property type="match status" value="1"/>
</dbReference>
<dbReference type="GO" id="GO:0003723">
    <property type="term" value="F:RNA binding"/>
    <property type="evidence" value="ECO:0007669"/>
    <property type="project" value="UniProtKB-KW"/>
</dbReference>
<gene>
    <name evidence="7" type="ORF">CLPU_17c00610</name>
</gene>
<dbReference type="Pfam" id="PF00849">
    <property type="entry name" value="PseudoU_synth_2"/>
    <property type="match status" value="1"/>
</dbReference>
<dbReference type="OrthoDB" id="9807213at2"/>
<comment type="caution">
    <text evidence="7">The sequence shown here is derived from an EMBL/GenBank/DDBJ whole genome shotgun (WGS) entry which is preliminary data.</text>
</comment>
<protein>
    <recommendedName>
        <fullName evidence="5">Pseudouridine synthase</fullName>
        <ecNumber evidence="5">5.4.99.-</ecNumber>
    </recommendedName>
</protein>
<evidence type="ECO:0000313" key="7">
    <source>
        <dbReference type="EMBL" id="KNF07436.1"/>
    </source>
</evidence>
<dbReference type="InterPro" id="IPR050343">
    <property type="entry name" value="RsuA_PseudoU_synthase"/>
</dbReference>
<dbReference type="InterPro" id="IPR020094">
    <property type="entry name" value="TruA/RsuA/RluB/E/F_N"/>
</dbReference>
<dbReference type="InterPro" id="IPR042092">
    <property type="entry name" value="PsdUridine_s_RsuA/RluB/E/F_cat"/>
</dbReference>
<name>A0A0L0W7J4_GOTPU</name>
<dbReference type="GO" id="GO:0000455">
    <property type="term" value="P:enzyme-directed rRNA pseudouridine synthesis"/>
    <property type="evidence" value="ECO:0007669"/>
    <property type="project" value="UniProtKB-ARBA"/>
</dbReference>
<evidence type="ECO:0000256" key="1">
    <source>
        <dbReference type="ARBA" id="ARBA00008348"/>
    </source>
</evidence>
<keyword evidence="3 5" id="KW-0413">Isomerase</keyword>
<dbReference type="GO" id="GO:0005829">
    <property type="term" value="C:cytosol"/>
    <property type="evidence" value="ECO:0007669"/>
    <property type="project" value="UniProtKB-ARBA"/>
</dbReference>
<dbReference type="PANTHER" id="PTHR47683">
    <property type="entry name" value="PSEUDOURIDINE SYNTHASE FAMILY PROTEIN-RELATED"/>
    <property type="match status" value="1"/>
</dbReference>
<dbReference type="SUPFAM" id="SSF55174">
    <property type="entry name" value="Alpha-L RNA-binding motif"/>
    <property type="match status" value="1"/>
</dbReference>
<dbReference type="Gene3D" id="3.30.70.1560">
    <property type="entry name" value="Alpha-L RNA-binding motif"/>
    <property type="match status" value="1"/>
</dbReference>
<dbReference type="InterPro" id="IPR020103">
    <property type="entry name" value="PsdUridine_synth_cat_dom_sf"/>
</dbReference>
<dbReference type="SMART" id="SM00363">
    <property type="entry name" value="S4"/>
    <property type="match status" value="1"/>
</dbReference>
<dbReference type="CDD" id="cd02870">
    <property type="entry name" value="PseudoU_synth_RsuA_like"/>
    <property type="match status" value="1"/>
</dbReference>
<evidence type="ECO:0000256" key="3">
    <source>
        <dbReference type="ARBA" id="ARBA00023235"/>
    </source>
</evidence>
<dbReference type="GO" id="GO:0120159">
    <property type="term" value="F:rRNA pseudouridine synthase activity"/>
    <property type="evidence" value="ECO:0007669"/>
    <property type="project" value="UniProtKB-ARBA"/>
</dbReference>
<evidence type="ECO:0000256" key="5">
    <source>
        <dbReference type="RuleBase" id="RU003887"/>
    </source>
</evidence>
<evidence type="ECO:0000259" key="6">
    <source>
        <dbReference type="SMART" id="SM00363"/>
    </source>
</evidence>
<dbReference type="Gene3D" id="3.30.70.580">
    <property type="entry name" value="Pseudouridine synthase I, catalytic domain, N-terminal subdomain"/>
    <property type="match status" value="1"/>
</dbReference>
<dbReference type="RefSeq" id="WP_050356275.1">
    <property type="nucleotide sequence ID" value="NZ_LGSS01000017.1"/>
</dbReference>
<dbReference type="InterPro" id="IPR002942">
    <property type="entry name" value="S4_RNA-bd"/>
</dbReference>
<evidence type="ECO:0000256" key="2">
    <source>
        <dbReference type="ARBA" id="ARBA00022884"/>
    </source>
</evidence>
<dbReference type="FunFam" id="3.30.70.1560:FF:000001">
    <property type="entry name" value="Pseudouridine synthase"/>
    <property type="match status" value="1"/>
</dbReference>
<dbReference type="Gene3D" id="3.10.290.10">
    <property type="entry name" value="RNA-binding S4 domain"/>
    <property type="match status" value="1"/>
</dbReference>
<evidence type="ECO:0000256" key="4">
    <source>
        <dbReference type="PROSITE-ProRule" id="PRU00182"/>
    </source>
</evidence>
<dbReference type="PATRIC" id="fig|1503.3.peg.740"/>
<dbReference type="InterPro" id="IPR006145">
    <property type="entry name" value="PsdUridine_synth_RsuA/RluA"/>
</dbReference>
<dbReference type="AlphaFoldDB" id="A0A0L0W7J4"/>
<keyword evidence="2 4" id="KW-0694">RNA-binding</keyword>
<dbReference type="Pfam" id="PF01479">
    <property type="entry name" value="S4"/>
    <property type="match status" value="1"/>
</dbReference>
<proteinExistence type="inferred from homology"/>
<reference evidence="8" key="1">
    <citation type="submission" date="2015-07" db="EMBL/GenBank/DDBJ databases">
        <title>Draft genome sequence of the purine-degrading Gottschalkia purinilyticum DSM 1384 (formerly Clostridium purinilyticum).</title>
        <authorList>
            <person name="Poehlein A."/>
            <person name="Schiel-Bengelsdorf B."/>
            <person name="Bengelsdorf F.R."/>
            <person name="Daniel R."/>
            <person name="Duerre P."/>
        </authorList>
    </citation>
    <scope>NUCLEOTIDE SEQUENCE [LARGE SCALE GENOMIC DNA]</scope>
    <source>
        <strain evidence="8">DSM 1384</strain>
    </source>
</reference>
<dbReference type="FunFam" id="3.10.290.10:FF:000003">
    <property type="entry name" value="Pseudouridine synthase"/>
    <property type="match status" value="1"/>
</dbReference>
<keyword evidence="8" id="KW-1185">Reference proteome</keyword>
<comment type="similarity">
    <text evidence="1 5">Belongs to the pseudouridine synthase RsuA family.</text>
</comment>
<dbReference type="EMBL" id="LGSS01000017">
    <property type="protein sequence ID" value="KNF07436.1"/>
    <property type="molecule type" value="Genomic_DNA"/>
</dbReference>
<dbReference type="STRING" id="1503.CLPU_17c00610"/>
<dbReference type="InterPro" id="IPR036986">
    <property type="entry name" value="S4_RNA-bd_sf"/>
</dbReference>
<accession>A0A0L0W7J4</accession>
<dbReference type="Proteomes" id="UP000037267">
    <property type="component" value="Unassembled WGS sequence"/>
</dbReference>
<dbReference type="InterPro" id="IPR000748">
    <property type="entry name" value="PsdUridine_synth_RsuA/RluB/E/F"/>
</dbReference>
<organism evidence="7 8">
    <name type="scientific">Gottschalkia purinilytica</name>
    <name type="common">Clostridium purinilyticum</name>
    <dbReference type="NCBI Taxonomy" id="1503"/>
    <lineage>
        <taxon>Bacteria</taxon>
        <taxon>Bacillati</taxon>
        <taxon>Bacillota</taxon>
        <taxon>Tissierellia</taxon>
        <taxon>Tissierellales</taxon>
        <taxon>Gottschalkiaceae</taxon>
        <taxon>Gottschalkia</taxon>
    </lineage>
</organism>
<dbReference type="NCBIfam" id="TIGR00093">
    <property type="entry name" value="pseudouridine synthase"/>
    <property type="match status" value="1"/>
</dbReference>
<dbReference type="InterPro" id="IPR018496">
    <property type="entry name" value="PsdUridine_synth_RsuA/RluB_CS"/>
</dbReference>
<dbReference type="SUPFAM" id="SSF55120">
    <property type="entry name" value="Pseudouridine synthase"/>
    <property type="match status" value="1"/>
</dbReference>
<dbReference type="EC" id="5.4.99.-" evidence="5"/>